<proteinExistence type="inferred from homology"/>
<evidence type="ECO:0000313" key="11">
    <source>
        <dbReference type="Proteomes" id="UP000320585"/>
    </source>
</evidence>
<dbReference type="PIRSF" id="PIRSF000370">
    <property type="entry name" value="QueE"/>
    <property type="match status" value="1"/>
</dbReference>
<keyword evidence="7 8" id="KW-0456">Lyase</keyword>
<evidence type="ECO:0000256" key="2">
    <source>
        <dbReference type="ARBA" id="ARBA00022691"/>
    </source>
</evidence>
<dbReference type="GO" id="GO:0000287">
    <property type="term" value="F:magnesium ion binding"/>
    <property type="evidence" value="ECO:0007669"/>
    <property type="project" value="UniProtKB-UniRule"/>
</dbReference>
<evidence type="ECO:0000256" key="1">
    <source>
        <dbReference type="ARBA" id="ARBA00022485"/>
    </source>
</evidence>
<dbReference type="Pfam" id="PF04055">
    <property type="entry name" value="Radical_SAM"/>
    <property type="match status" value="1"/>
</dbReference>
<feature type="domain" description="Radical SAM core" evidence="9">
    <location>
        <begin position="23"/>
        <end position="222"/>
    </location>
</feature>
<dbReference type="PANTHER" id="PTHR42836:SF1">
    <property type="entry name" value="7-CARBOXY-7-DEAZAGUANINE SYNTHASE"/>
    <property type="match status" value="1"/>
</dbReference>
<keyword evidence="4 8" id="KW-0460">Magnesium</keyword>
<evidence type="ECO:0000256" key="5">
    <source>
        <dbReference type="ARBA" id="ARBA00023004"/>
    </source>
</evidence>
<dbReference type="AlphaFoldDB" id="A0A8D4UV92"/>
<dbReference type="CDD" id="cd01335">
    <property type="entry name" value="Radical_SAM"/>
    <property type="match status" value="1"/>
</dbReference>
<dbReference type="InterPro" id="IPR013785">
    <property type="entry name" value="Aldolase_TIM"/>
</dbReference>
<feature type="binding site" evidence="8">
    <location>
        <position position="36"/>
    </location>
    <ligand>
        <name>substrate</name>
    </ligand>
</feature>
<evidence type="ECO:0000256" key="7">
    <source>
        <dbReference type="ARBA" id="ARBA00023239"/>
    </source>
</evidence>
<dbReference type="PANTHER" id="PTHR42836">
    <property type="entry name" value="7-CARBOXY-7-DEAZAGUANINE SYNTHASE"/>
    <property type="match status" value="1"/>
</dbReference>
<feature type="binding site" evidence="8">
    <location>
        <begin position="46"/>
        <end position="48"/>
    </location>
    <ligand>
        <name>S-adenosyl-L-methionine</name>
        <dbReference type="ChEBI" id="CHEBI:59789"/>
    </ligand>
</feature>
<dbReference type="NCBIfam" id="TIGR03963">
    <property type="entry name" value="rSAM_QueE_Clost"/>
    <property type="match status" value="1"/>
</dbReference>
<evidence type="ECO:0000256" key="4">
    <source>
        <dbReference type="ARBA" id="ARBA00022842"/>
    </source>
</evidence>
<comment type="cofactor">
    <cofactor evidence="8">
        <name>Mg(2+)</name>
        <dbReference type="ChEBI" id="CHEBI:18420"/>
    </cofactor>
</comment>
<dbReference type="InterPro" id="IPR024924">
    <property type="entry name" value="7-CO-7-deazaguanine_synth-like"/>
</dbReference>
<keyword evidence="3 8" id="KW-0479">Metal-binding</keyword>
<dbReference type="GO" id="GO:0016840">
    <property type="term" value="F:carbon-nitrogen lyase activity"/>
    <property type="evidence" value="ECO:0007669"/>
    <property type="project" value="UniProtKB-UniRule"/>
</dbReference>
<comment type="cofactor">
    <cofactor evidence="8">
        <name>S-adenosyl-L-methionine</name>
        <dbReference type="ChEBI" id="CHEBI:59789"/>
    </cofactor>
    <text evidence="8">Binds 1 S-adenosyl-L-methionine per subunit.</text>
</comment>
<dbReference type="Proteomes" id="UP000320585">
    <property type="component" value="Chromosome"/>
</dbReference>
<organism evidence="10 11">
    <name type="scientific">Dialister hominis</name>
    <dbReference type="NCBI Taxonomy" id="2582419"/>
    <lineage>
        <taxon>Bacteria</taxon>
        <taxon>Bacillati</taxon>
        <taxon>Bacillota</taxon>
        <taxon>Negativicutes</taxon>
        <taxon>Veillonellales</taxon>
        <taxon>Veillonellaceae</taxon>
        <taxon>Dialister</taxon>
    </lineage>
</organism>
<evidence type="ECO:0000313" key="10">
    <source>
        <dbReference type="EMBL" id="BBK25639.1"/>
    </source>
</evidence>
<dbReference type="EC" id="4.3.99.3" evidence="8"/>
<evidence type="ECO:0000256" key="8">
    <source>
        <dbReference type="HAMAP-Rule" id="MF_00917"/>
    </source>
</evidence>
<comment type="similarity">
    <text evidence="8">Belongs to the radical SAM superfamily. 7-carboxy-7-deazaguanine synthase family.</text>
</comment>
<keyword evidence="5 8" id="KW-0408">Iron</keyword>
<dbReference type="SFLD" id="SFLDS00029">
    <property type="entry name" value="Radical_SAM"/>
    <property type="match status" value="1"/>
</dbReference>
<keyword evidence="8" id="KW-0671">Queuosine biosynthesis</keyword>
<comment type="subunit">
    <text evidence="8">Homodimer.</text>
</comment>
<comment type="pathway">
    <text evidence="8">Purine metabolism; 7-cyano-7-deazaguanine biosynthesis.</text>
</comment>
<dbReference type="SUPFAM" id="SSF102114">
    <property type="entry name" value="Radical SAM enzymes"/>
    <property type="match status" value="1"/>
</dbReference>
<name>A0A8D4UV92_9FIRM</name>
<dbReference type="HAMAP" id="MF_00917">
    <property type="entry name" value="QueE"/>
    <property type="match status" value="1"/>
</dbReference>
<dbReference type="InterPro" id="IPR058240">
    <property type="entry name" value="rSAM_sf"/>
</dbReference>
<accession>A0A8D4UV92</accession>
<comment type="catalytic activity">
    <reaction evidence="8">
        <text>6-carboxy-5,6,7,8-tetrahydropterin + H(+) = 7-carboxy-7-carbaguanine + NH4(+)</text>
        <dbReference type="Rhea" id="RHEA:27974"/>
        <dbReference type="ChEBI" id="CHEBI:15378"/>
        <dbReference type="ChEBI" id="CHEBI:28938"/>
        <dbReference type="ChEBI" id="CHEBI:61032"/>
        <dbReference type="ChEBI" id="CHEBI:61036"/>
        <dbReference type="EC" id="4.3.99.3"/>
    </reaction>
</comment>
<comment type="caution">
    <text evidence="8">Lacks conserved residue(s) required for the propagation of feature annotation.</text>
</comment>
<evidence type="ECO:0000259" key="9">
    <source>
        <dbReference type="PROSITE" id="PS51918"/>
    </source>
</evidence>
<keyword evidence="11" id="KW-1185">Reference proteome</keyword>
<feature type="binding site" evidence="8">
    <location>
        <position position="47"/>
    </location>
    <ligand>
        <name>[4Fe-4S] cluster</name>
        <dbReference type="ChEBI" id="CHEBI:49883"/>
        <note>4Fe-4S-S-AdoMet</note>
    </ligand>
</feature>
<feature type="binding site" evidence="8">
    <location>
        <position position="84"/>
    </location>
    <ligand>
        <name>S-adenosyl-L-methionine</name>
        <dbReference type="ChEBI" id="CHEBI:59789"/>
    </ligand>
</feature>
<evidence type="ECO:0000256" key="6">
    <source>
        <dbReference type="ARBA" id="ARBA00023014"/>
    </source>
</evidence>
<evidence type="ECO:0000256" key="3">
    <source>
        <dbReference type="ARBA" id="ARBA00022723"/>
    </source>
</evidence>
<dbReference type="GO" id="GO:0051539">
    <property type="term" value="F:4 iron, 4 sulfur cluster binding"/>
    <property type="evidence" value="ECO:0007669"/>
    <property type="project" value="UniProtKB-UniRule"/>
</dbReference>
<dbReference type="GeneID" id="92716797"/>
<feature type="binding site" evidence="8">
    <location>
        <position position="44"/>
    </location>
    <ligand>
        <name>[4Fe-4S] cluster</name>
        <dbReference type="ChEBI" id="CHEBI:49883"/>
        <note>4Fe-4S-S-AdoMet</note>
    </ligand>
</feature>
<dbReference type="EMBL" id="AP019697">
    <property type="protein sequence ID" value="BBK25639.1"/>
    <property type="molecule type" value="Genomic_DNA"/>
</dbReference>
<keyword evidence="6 8" id="KW-0411">Iron-sulfur</keyword>
<dbReference type="InterPro" id="IPR023868">
    <property type="entry name" value="7-CO-7-deazaGua_synth_put_Clo"/>
</dbReference>
<dbReference type="GO" id="GO:0008616">
    <property type="term" value="P:tRNA queuosine(34) biosynthetic process"/>
    <property type="evidence" value="ECO:0007669"/>
    <property type="project" value="UniProtKB-UniRule"/>
</dbReference>
<dbReference type="GO" id="GO:1904047">
    <property type="term" value="F:S-adenosyl-L-methionine binding"/>
    <property type="evidence" value="ECO:0007669"/>
    <property type="project" value="UniProtKB-UniRule"/>
</dbReference>
<dbReference type="InterPro" id="IPR007197">
    <property type="entry name" value="rSAM"/>
</dbReference>
<feature type="binding site" evidence="8">
    <location>
        <begin position="21"/>
        <end position="23"/>
    </location>
    <ligand>
        <name>substrate</name>
    </ligand>
</feature>
<dbReference type="UniPathway" id="UPA00391"/>
<dbReference type="Gene3D" id="3.20.20.70">
    <property type="entry name" value="Aldolase class I"/>
    <property type="match status" value="1"/>
</dbReference>
<dbReference type="OrthoDB" id="9792276at2"/>
<gene>
    <name evidence="8 10" type="primary">queE</name>
    <name evidence="10" type="ORF">Dia5BBH33_15740</name>
</gene>
<feature type="binding site" evidence="8">
    <location>
        <position position="40"/>
    </location>
    <ligand>
        <name>[4Fe-4S] cluster</name>
        <dbReference type="ChEBI" id="CHEBI:49883"/>
        <note>4Fe-4S-S-AdoMet</note>
    </ligand>
</feature>
<dbReference type="RefSeq" id="WP_108850644.1">
    <property type="nucleotide sequence ID" value="NZ_AP019697.1"/>
</dbReference>
<keyword evidence="2 8" id="KW-0949">S-adenosyl-L-methionine</keyword>
<comment type="cofactor">
    <cofactor evidence="8">
        <name>[4Fe-4S] cluster</name>
        <dbReference type="ChEBI" id="CHEBI:49883"/>
    </cofactor>
    <text evidence="8">Binds 1 [4Fe-4S] cluster. The cluster is coordinated with 3 cysteines and an exchangeable S-adenosyl-L-methionine.</text>
</comment>
<feature type="binding site" evidence="8">
    <location>
        <position position="49"/>
    </location>
    <ligand>
        <name>Mg(2+)</name>
        <dbReference type="ChEBI" id="CHEBI:18420"/>
    </ligand>
</feature>
<comment type="function">
    <text evidence="8">Catalyzes the complex heterocyclic radical-mediated conversion of 6-carboxy-5,6,7,8-tetrahydropterin (CPH4) to 7-carboxy-7-deazaguanine (CDG), a step common to the biosynthetic pathways of all 7-deazapurine-containing compounds.</text>
</comment>
<keyword evidence="1 8" id="KW-0004">4Fe-4S</keyword>
<feature type="binding site" evidence="8">
    <location>
        <position position="82"/>
    </location>
    <ligand>
        <name>substrate</name>
    </ligand>
</feature>
<dbReference type="PROSITE" id="PS51918">
    <property type="entry name" value="RADICAL_SAM"/>
    <property type="match status" value="1"/>
</dbReference>
<protein>
    <recommendedName>
        <fullName evidence="8">7-carboxy-7-deazaguanine synthase</fullName>
        <shortName evidence="8">CDG synthase</shortName>
        <ecNumber evidence="8">4.3.99.3</ecNumber>
    </recommendedName>
    <alternativeName>
        <fullName evidence="8">Queuosine biosynthesis protein QueE</fullName>
    </alternativeName>
</protein>
<reference evidence="11" key="1">
    <citation type="submission" date="2019-05" db="EMBL/GenBank/DDBJ databases">
        <title>Complete genome sequencing of Dialister sp. strain 5BBH33.</title>
        <authorList>
            <person name="Sakamoto M."/>
            <person name="Murakami T."/>
            <person name="Mori H."/>
        </authorList>
    </citation>
    <scope>NUCLEOTIDE SEQUENCE [LARGE SCALE GENOMIC DNA]</scope>
    <source>
        <strain evidence="11">5BBH33</strain>
    </source>
</reference>
<sequence>MKSEYRYDDGLFHVTEIFDSIDGEGKRTGCMAIFVRLAGCNLRCTYCDTAYSLELSDTKEALTEDELIRRIHAFPWKNITLTGGEPMLHPLRHLCERLSEEGYDINIETNGAVPLWEDRPSGVFYTMDFKCSGSGMKESMRKENFPILKEKDVLKFVVGSKEDLDEMKEITKTYFERKDHPEFFVSPVWGKITPAELVEYVRENRLSRVRVQVQLHKIIWDPNRRGV</sequence>
<dbReference type="KEGG" id="dho:Dia5BBH33_15740"/>